<accession>X6NVU7</accession>
<dbReference type="AlphaFoldDB" id="X6NVU7"/>
<evidence type="ECO:0000313" key="3">
    <source>
        <dbReference type="Proteomes" id="UP000023152"/>
    </source>
</evidence>
<gene>
    <name evidence="2" type="ORF">RFI_06705</name>
    <name evidence="1" type="ORF">RFI_21544</name>
</gene>
<name>X6NVU7_RETFI</name>
<reference evidence="2" key="2">
    <citation type="submission" date="2013-05" db="EMBL/GenBank/DDBJ databases">
        <authorList>
            <person name="Gloeckner G."/>
            <person name="Szafranski K."/>
            <person name="Schliwa M."/>
        </authorList>
    </citation>
    <scope>NUCLEOTIDE SEQUENCE</scope>
</reference>
<dbReference type="EMBL" id="ASPP01005489">
    <property type="protein sequence ID" value="ETO30415.1"/>
    <property type="molecule type" value="Genomic_DNA"/>
</dbReference>
<proteinExistence type="predicted"/>
<reference evidence="2 3" key="1">
    <citation type="journal article" date="2013" name="Curr. Biol.">
        <title>The Genome of the Foraminiferan Reticulomyxa filosa.</title>
        <authorList>
            <person name="Glockner G."/>
            <person name="Hulsmann N."/>
            <person name="Schleicher M."/>
            <person name="Noegel A.A."/>
            <person name="Eichinger L."/>
            <person name="Gallinger C."/>
            <person name="Pawlowski J."/>
            <person name="Sierra R."/>
            <person name="Euteneuer U."/>
            <person name="Pillet L."/>
            <person name="Moustafa A."/>
            <person name="Platzer M."/>
            <person name="Groth M."/>
            <person name="Szafranski K."/>
            <person name="Schliwa M."/>
        </authorList>
    </citation>
    <scope>NUCLEOTIDE SEQUENCE [LARGE SCALE GENOMIC DNA]</scope>
</reference>
<sequence>YSGFDYAIRGFAADDEATPIVCRLSKVTLDDIEPNKEKTVIDNLLHHIIECLEKEIVLNDKWAENDVFLLDFNRNTQSYQITNLPHLNGVDLDDRKHVLWRKKFGKHVELKKLTDNY</sequence>
<comment type="caution">
    <text evidence="2">The sequence shown here is derived from an EMBL/GenBank/DDBJ whole genome shotgun (WGS) entry which is preliminary data.</text>
</comment>
<dbReference type="Proteomes" id="UP000023152">
    <property type="component" value="Unassembled WGS sequence"/>
</dbReference>
<feature type="non-terminal residue" evidence="2">
    <location>
        <position position="1"/>
    </location>
</feature>
<evidence type="ECO:0000313" key="2">
    <source>
        <dbReference type="EMBL" id="ETO30415.1"/>
    </source>
</evidence>
<evidence type="ECO:0000313" key="1">
    <source>
        <dbReference type="EMBL" id="ETO15821.1"/>
    </source>
</evidence>
<protein>
    <submittedName>
        <fullName evidence="2">Uncharacterized protein</fullName>
    </submittedName>
</protein>
<dbReference type="EMBL" id="ASPP01018778">
    <property type="protein sequence ID" value="ETO15821.1"/>
    <property type="molecule type" value="Genomic_DNA"/>
</dbReference>
<organism evidence="2 3">
    <name type="scientific">Reticulomyxa filosa</name>
    <dbReference type="NCBI Taxonomy" id="46433"/>
    <lineage>
        <taxon>Eukaryota</taxon>
        <taxon>Sar</taxon>
        <taxon>Rhizaria</taxon>
        <taxon>Retaria</taxon>
        <taxon>Foraminifera</taxon>
        <taxon>Monothalamids</taxon>
        <taxon>Reticulomyxidae</taxon>
        <taxon>Reticulomyxa</taxon>
    </lineage>
</organism>
<keyword evidence="3" id="KW-1185">Reference proteome</keyword>